<feature type="coiled-coil region" evidence="1">
    <location>
        <begin position="120"/>
        <end position="147"/>
    </location>
</feature>
<feature type="compositionally biased region" description="Low complexity" evidence="2">
    <location>
        <begin position="332"/>
        <end position="345"/>
    </location>
</feature>
<feature type="region of interest" description="Disordered" evidence="2">
    <location>
        <begin position="668"/>
        <end position="703"/>
    </location>
</feature>
<reference evidence="3 4" key="1">
    <citation type="journal article" date="2019" name="Environ. Microbiol.">
        <title>Species interactions and distinct microbial communities in high Arctic permafrost affected cryosols are associated with the CH4 and CO2 gas fluxes.</title>
        <authorList>
            <person name="Altshuler I."/>
            <person name="Hamel J."/>
            <person name="Turney S."/>
            <person name="Magnuson E."/>
            <person name="Levesque R."/>
            <person name="Greer C."/>
            <person name="Whyte L.G."/>
        </authorList>
    </citation>
    <scope>NUCLEOTIDE SEQUENCE [LARGE SCALE GENOMIC DNA]</scope>
    <source>
        <strain evidence="3 4">S06.C</strain>
    </source>
</reference>
<protein>
    <submittedName>
        <fullName evidence="3">Uncharacterized protein</fullName>
    </submittedName>
</protein>
<evidence type="ECO:0000313" key="4">
    <source>
        <dbReference type="Proteomes" id="UP000319212"/>
    </source>
</evidence>
<feature type="region of interest" description="Disordered" evidence="2">
    <location>
        <begin position="296"/>
        <end position="316"/>
    </location>
</feature>
<dbReference type="Proteomes" id="UP000319212">
    <property type="component" value="Unassembled WGS sequence"/>
</dbReference>
<proteinExistence type="predicted"/>
<feature type="compositionally biased region" description="Polar residues" evidence="2">
    <location>
        <begin position="447"/>
        <end position="458"/>
    </location>
</feature>
<sequence length="703" mass="74930">MTPFAVVLGPAAPSIGAFVGGVGGAFAGAQAVKSIGAYLTGGDTPDKLGPPLTLPNDIALEPTILTSDGSGYALVQIEDKYTWFSIQDNPALPNRYVEVVSGTKAAELTGSYLDAAGFGAQLAQRQAELAQQQREALRAAFARSEIESANHMGPNGLPWGTPSAIGSNATQTWLLSPDPGQTLNILDVRNADRSASRIVQEVDRNSGALLGEKNYENPVSSNPDGFRLVATSDHQNGVHWTLDRETGKMEQAGVAPAARNTPSFEEGFAPDGSPLGQAATVVHEGKASTTVWTRDATTGQYTETETSTRRDNAGKDTQAATIVRSYAADGTALQQQIQSPSAAPAMSNAEGHPNTAAPTQPEPISHITTHEQRITPTPGGMSFAEAHQRRDEPEQISTGSLQPVGKLAQPDRQHELTLLREIGIVNARVKEALGNAPKLREAGQPSLEHTQQRTQEPTQDLAPRHTLKEAVVQPVPSPEMKAVAPQTMAPAQPMQVLDQRVVAPAPSQTTTPSAPDSLEMHARLAAKEAELATARAQIARLSVQGFAVPQASEPATARAESAAPARQTDPRDPAHPDHKDFQKIFDVLAQDGRWNALQSTSIASQALADFKGDRLAKRLDVVLLEPDTRGQLKLFVGHAPWGGLRCLSVAAVDPVQVARVPPEQSFERLEQATQMAQQRELQDAQRWGQQSQQQQGNAPGPAR</sequence>
<feature type="region of interest" description="Disordered" evidence="2">
    <location>
        <begin position="331"/>
        <end position="363"/>
    </location>
</feature>
<dbReference type="EMBL" id="RCZI01000003">
    <property type="protein sequence ID" value="TPG27487.1"/>
    <property type="molecule type" value="Genomic_DNA"/>
</dbReference>
<comment type="caution">
    <text evidence="3">The sequence shown here is derived from an EMBL/GenBank/DDBJ whole genome shotgun (WGS) entry which is preliminary data.</text>
</comment>
<dbReference type="AlphaFoldDB" id="A0A502DQ29"/>
<feature type="region of interest" description="Disordered" evidence="2">
    <location>
        <begin position="436"/>
        <end position="462"/>
    </location>
</feature>
<feature type="compositionally biased region" description="Basic and acidic residues" evidence="2">
    <location>
        <begin position="568"/>
        <end position="578"/>
    </location>
</feature>
<evidence type="ECO:0000256" key="1">
    <source>
        <dbReference type="SAM" id="Coils"/>
    </source>
</evidence>
<keyword evidence="1" id="KW-0175">Coiled coil</keyword>
<name>A0A502DQ29_9BURK</name>
<accession>A0A502DQ29</accession>
<evidence type="ECO:0000256" key="2">
    <source>
        <dbReference type="SAM" id="MobiDB-lite"/>
    </source>
</evidence>
<evidence type="ECO:0000313" key="3">
    <source>
        <dbReference type="EMBL" id="TPG27487.1"/>
    </source>
</evidence>
<feature type="compositionally biased region" description="Low complexity" evidence="2">
    <location>
        <begin position="552"/>
        <end position="566"/>
    </location>
</feature>
<feature type="compositionally biased region" description="Low complexity" evidence="2">
    <location>
        <begin position="684"/>
        <end position="695"/>
    </location>
</feature>
<organism evidence="3 4">
    <name type="scientific">Variovorax guangxiensis</name>
    <dbReference type="NCBI Taxonomy" id="1775474"/>
    <lineage>
        <taxon>Bacteria</taxon>
        <taxon>Pseudomonadati</taxon>
        <taxon>Pseudomonadota</taxon>
        <taxon>Betaproteobacteria</taxon>
        <taxon>Burkholderiales</taxon>
        <taxon>Comamonadaceae</taxon>
        <taxon>Variovorax</taxon>
    </lineage>
</organism>
<feature type="region of interest" description="Disordered" evidence="2">
    <location>
        <begin position="552"/>
        <end position="578"/>
    </location>
</feature>
<gene>
    <name evidence="3" type="ORF">EAH82_11945</name>
</gene>